<dbReference type="AlphaFoldDB" id="A0A8X6HR82"/>
<organism evidence="2 3">
    <name type="scientific">Trichonephila clavata</name>
    <name type="common">Joro spider</name>
    <name type="synonym">Nephila clavata</name>
    <dbReference type="NCBI Taxonomy" id="2740835"/>
    <lineage>
        <taxon>Eukaryota</taxon>
        <taxon>Metazoa</taxon>
        <taxon>Ecdysozoa</taxon>
        <taxon>Arthropoda</taxon>
        <taxon>Chelicerata</taxon>
        <taxon>Arachnida</taxon>
        <taxon>Araneae</taxon>
        <taxon>Araneomorphae</taxon>
        <taxon>Entelegynae</taxon>
        <taxon>Araneoidea</taxon>
        <taxon>Nephilidae</taxon>
        <taxon>Trichonephila</taxon>
    </lineage>
</organism>
<proteinExistence type="predicted"/>
<gene>
    <name evidence="2" type="ORF">TNCT_452671</name>
</gene>
<evidence type="ECO:0000313" key="3">
    <source>
        <dbReference type="Proteomes" id="UP000887116"/>
    </source>
</evidence>
<accession>A0A8X6HR82</accession>
<feature type="signal peptide" evidence="1">
    <location>
        <begin position="1"/>
        <end position="19"/>
    </location>
</feature>
<feature type="chain" id="PRO_5036450968" evidence="1">
    <location>
        <begin position="20"/>
        <end position="77"/>
    </location>
</feature>
<dbReference type="Proteomes" id="UP000887116">
    <property type="component" value="Unassembled WGS sequence"/>
</dbReference>
<protein>
    <submittedName>
        <fullName evidence="2">Uncharacterized protein</fullName>
    </submittedName>
</protein>
<name>A0A8X6HR82_TRICU</name>
<dbReference type="EMBL" id="BMAO01009075">
    <property type="protein sequence ID" value="GFR28529.1"/>
    <property type="molecule type" value="Genomic_DNA"/>
</dbReference>
<comment type="caution">
    <text evidence="2">The sequence shown here is derived from an EMBL/GenBank/DDBJ whole genome shotgun (WGS) entry which is preliminary data.</text>
</comment>
<reference evidence="2" key="1">
    <citation type="submission" date="2020-07" db="EMBL/GenBank/DDBJ databases">
        <title>Multicomponent nature underlies the extraordinary mechanical properties of spider dragline silk.</title>
        <authorList>
            <person name="Kono N."/>
            <person name="Nakamura H."/>
            <person name="Mori M."/>
            <person name="Yoshida Y."/>
            <person name="Ohtoshi R."/>
            <person name="Malay A.D."/>
            <person name="Moran D.A.P."/>
            <person name="Tomita M."/>
            <person name="Numata K."/>
            <person name="Arakawa K."/>
        </authorList>
    </citation>
    <scope>NUCLEOTIDE SEQUENCE</scope>
</reference>
<keyword evidence="1" id="KW-0732">Signal</keyword>
<evidence type="ECO:0000313" key="2">
    <source>
        <dbReference type="EMBL" id="GFR28529.1"/>
    </source>
</evidence>
<keyword evidence="3" id="KW-1185">Reference proteome</keyword>
<dbReference type="PROSITE" id="PS51257">
    <property type="entry name" value="PROKAR_LIPOPROTEIN"/>
    <property type="match status" value="1"/>
</dbReference>
<sequence length="77" mass="8853">MRSLFVVLLLVAFVACASAQYYYPGYYGAGLSYPYAAAYNGVYGDTRPDKIDTLTFGNWNHYHQKKYFCFSIFNHLV</sequence>
<evidence type="ECO:0000256" key="1">
    <source>
        <dbReference type="SAM" id="SignalP"/>
    </source>
</evidence>